<comment type="caution">
    <text evidence="2">The sequence shown here is derived from an EMBL/GenBank/DDBJ whole genome shotgun (WGS) entry which is preliminary data.</text>
</comment>
<dbReference type="Proteomes" id="UP001165367">
    <property type="component" value="Unassembled WGS sequence"/>
</dbReference>
<dbReference type="InterPro" id="IPR016181">
    <property type="entry name" value="Acyl_CoA_acyltransferase"/>
</dbReference>
<dbReference type="CDD" id="cd04301">
    <property type="entry name" value="NAT_SF"/>
    <property type="match status" value="1"/>
</dbReference>
<feature type="domain" description="N-acetyltransferase" evidence="1">
    <location>
        <begin position="99"/>
        <end position="226"/>
    </location>
</feature>
<dbReference type="SUPFAM" id="SSF55729">
    <property type="entry name" value="Acyl-CoA N-acyltransferases (Nat)"/>
    <property type="match status" value="1"/>
</dbReference>
<organism evidence="2 3">
    <name type="scientific">Terrimonas ginsenosidimutans</name>
    <dbReference type="NCBI Taxonomy" id="2908004"/>
    <lineage>
        <taxon>Bacteria</taxon>
        <taxon>Pseudomonadati</taxon>
        <taxon>Bacteroidota</taxon>
        <taxon>Chitinophagia</taxon>
        <taxon>Chitinophagales</taxon>
        <taxon>Chitinophagaceae</taxon>
        <taxon>Terrimonas</taxon>
    </lineage>
</organism>
<dbReference type="GO" id="GO:0016746">
    <property type="term" value="F:acyltransferase activity"/>
    <property type="evidence" value="ECO:0007669"/>
    <property type="project" value="UniProtKB-KW"/>
</dbReference>
<accession>A0ABS9KP32</accession>
<dbReference type="GO" id="GO:0016853">
    <property type="term" value="F:isomerase activity"/>
    <property type="evidence" value="ECO:0007669"/>
    <property type="project" value="UniProtKB-KW"/>
</dbReference>
<dbReference type="RefSeq" id="WP_237870147.1">
    <property type="nucleotide sequence ID" value="NZ_JAKLTR010000003.1"/>
</dbReference>
<dbReference type="EC" id="2.3.1.-" evidence="2"/>
<protein>
    <submittedName>
        <fullName evidence="2">GNAT family N-acetyltransferase</fullName>
        <ecNumber evidence="2">2.3.1.-</ecNumber>
    </submittedName>
</protein>
<dbReference type="Gene3D" id="3.40.630.30">
    <property type="match status" value="1"/>
</dbReference>
<dbReference type="InterPro" id="IPR000182">
    <property type="entry name" value="GNAT_dom"/>
</dbReference>
<keyword evidence="2" id="KW-0012">Acyltransferase</keyword>
<dbReference type="Pfam" id="PF08445">
    <property type="entry name" value="FR47"/>
    <property type="match status" value="1"/>
</dbReference>
<gene>
    <name evidence="2" type="ORF">LZZ85_07305</name>
</gene>
<name>A0ABS9KP32_9BACT</name>
<evidence type="ECO:0000313" key="3">
    <source>
        <dbReference type="Proteomes" id="UP001165367"/>
    </source>
</evidence>
<dbReference type="PROSITE" id="PS51186">
    <property type="entry name" value="GNAT"/>
    <property type="match status" value="1"/>
</dbReference>
<proteinExistence type="predicted"/>
<keyword evidence="2" id="KW-0413">Isomerase</keyword>
<dbReference type="EMBL" id="JAKLTR010000003">
    <property type="protein sequence ID" value="MCG2614082.1"/>
    <property type="molecule type" value="Genomic_DNA"/>
</dbReference>
<dbReference type="InterPro" id="IPR013653">
    <property type="entry name" value="GCN5-like_dom"/>
</dbReference>
<evidence type="ECO:0000259" key="1">
    <source>
        <dbReference type="PROSITE" id="PS51186"/>
    </source>
</evidence>
<keyword evidence="3" id="KW-1185">Reference proteome</keyword>
<evidence type="ECO:0000313" key="2">
    <source>
        <dbReference type="EMBL" id="MCG2614082.1"/>
    </source>
</evidence>
<keyword evidence="2" id="KW-0808">Transferase</keyword>
<sequence length="226" mass="25516">MEDLLYNPVYNALLLRDAHLGAGTDRVKYFDEAVSPFVGFPTNYSKGFSDLYDLFPSGRRILYATPEPIEQPPGWQVVASIPGLQFVFTADELPQRSAVTPVLLDGTNVEEMIQLAQLTKPGPFSLRTIEFGHYYGVFENGRLAAMTGQRLHPGNYSEVSAVCTHPDHLGKGFAAALITHQLYLIREQGQRAFLHSRDDNERAIALYKRLGFTESRPMHFYFMKRV</sequence>
<reference evidence="2" key="1">
    <citation type="submission" date="2022-01" db="EMBL/GenBank/DDBJ databases">
        <authorList>
            <person name="Jo J.-H."/>
            <person name="Im W.-T."/>
        </authorList>
    </citation>
    <scope>NUCLEOTIDE SEQUENCE</scope>
    <source>
        <strain evidence="2">NA20</strain>
    </source>
</reference>